<dbReference type="InterPro" id="IPR006056">
    <property type="entry name" value="RidA"/>
</dbReference>
<comment type="similarity">
    <text evidence="1">Belongs to the RutC family.</text>
</comment>
<keyword evidence="3" id="KW-1185">Reference proteome</keyword>
<proteinExistence type="inferred from homology"/>
<dbReference type="InterPro" id="IPR006175">
    <property type="entry name" value="YjgF/YER057c/UK114"/>
</dbReference>
<dbReference type="EMBL" id="MBFS01002523">
    <property type="protein sequence ID" value="PVU96010.1"/>
    <property type="molecule type" value="Genomic_DNA"/>
</dbReference>
<dbReference type="SUPFAM" id="SSF55298">
    <property type="entry name" value="YjgF-like"/>
    <property type="match status" value="1"/>
</dbReference>
<dbReference type="Gene3D" id="3.30.1330.40">
    <property type="entry name" value="RutC-like"/>
    <property type="match status" value="1"/>
</dbReference>
<reference evidence="2 3" key="1">
    <citation type="journal article" date="2018" name="MBio">
        <title>Comparative Genomics Reveals the Core Gene Toolbox for the Fungus-Insect Symbiosis.</title>
        <authorList>
            <person name="Wang Y."/>
            <person name="Stata M."/>
            <person name="Wang W."/>
            <person name="Stajich J.E."/>
            <person name="White M.M."/>
            <person name="Moncalvo J.M."/>
        </authorList>
    </citation>
    <scope>NUCLEOTIDE SEQUENCE [LARGE SCALE GENOMIC DNA]</scope>
    <source>
        <strain evidence="2 3">SC-DP-2</strain>
    </source>
</reference>
<evidence type="ECO:0000313" key="2">
    <source>
        <dbReference type="EMBL" id="PVU96010.1"/>
    </source>
</evidence>
<dbReference type="NCBIfam" id="TIGR00004">
    <property type="entry name" value="Rid family detoxifying hydrolase"/>
    <property type="match status" value="1"/>
</dbReference>
<dbReference type="PANTHER" id="PTHR11803">
    <property type="entry name" value="2-IMINOBUTANOATE/2-IMINOPROPANOATE DEAMINASE RIDA"/>
    <property type="match status" value="1"/>
</dbReference>
<organism evidence="2 3">
    <name type="scientific">Smittium megazygosporum</name>
    <dbReference type="NCBI Taxonomy" id="133381"/>
    <lineage>
        <taxon>Eukaryota</taxon>
        <taxon>Fungi</taxon>
        <taxon>Fungi incertae sedis</taxon>
        <taxon>Zoopagomycota</taxon>
        <taxon>Kickxellomycotina</taxon>
        <taxon>Harpellomycetes</taxon>
        <taxon>Harpellales</taxon>
        <taxon>Legeriomycetaceae</taxon>
        <taxon>Smittium</taxon>
    </lineage>
</organism>
<sequence length="124" mass="13323">MTEIKALAPAASGAPYSRAIIVNGQVYVSGQIGHNPADPASSSADIREQTAFALNSLKAILEEAGSSMTKVIKVTVFLKDINEWPAMNEVYAKHFQQPYPARSAFQVAALPFDTKVEVECIAVL</sequence>
<dbReference type="PANTHER" id="PTHR11803:SF58">
    <property type="entry name" value="PROTEIN HMF1-RELATED"/>
    <property type="match status" value="1"/>
</dbReference>
<dbReference type="FunFam" id="3.30.1330.40:FF:000001">
    <property type="entry name" value="L-PSP family endoribonuclease"/>
    <property type="match status" value="1"/>
</dbReference>
<accession>A0A2T9YUH9</accession>
<protein>
    <submittedName>
        <fullName evidence="2">Uncharacterized protein</fullName>
    </submittedName>
</protein>
<dbReference type="CDD" id="cd00448">
    <property type="entry name" value="YjgF_YER057c_UK114_family"/>
    <property type="match status" value="1"/>
</dbReference>
<evidence type="ECO:0000313" key="3">
    <source>
        <dbReference type="Proteomes" id="UP000245609"/>
    </source>
</evidence>
<dbReference type="STRING" id="133381.A0A2T9YUH9"/>
<comment type="caution">
    <text evidence="2">The sequence shown here is derived from an EMBL/GenBank/DDBJ whole genome shotgun (WGS) entry which is preliminary data.</text>
</comment>
<dbReference type="GO" id="GO:0005829">
    <property type="term" value="C:cytosol"/>
    <property type="evidence" value="ECO:0007669"/>
    <property type="project" value="TreeGrafter"/>
</dbReference>
<dbReference type="AlphaFoldDB" id="A0A2T9YUH9"/>
<dbReference type="GO" id="GO:0019239">
    <property type="term" value="F:deaminase activity"/>
    <property type="evidence" value="ECO:0007669"/>
    <property type="project" value="TreeGrafter"/>
</dbReference>
<name>A0A2T9YUH9_9FUNG</name>
<dbReference type="Proteomes" id="UP000245609">
    <property type="component" value="Unassembled WGS sequence"/>
</dbReference>
<gene>
    <name evidence="2" type="ORF">BB560_005832</name>
</gene>
<dbReference type="OrthoDB" id="309640at2759"/>
<dbReference type="Pfam" id="PF01042">
    <property type="entry name" value="Ribonuc_L-PSP"/>
    <property type="match status" value="1"/>
</dbReference>
<dbReference type="InterPro" id="IPR035959">
    <property type="entry name" value="RutC-like_sf"/>
</dbReference>
<evidence type="ECO:0000256" key="1">
    <source>
        <dbReference type="ARBA" id="ARBA00010552"/>
    </source>
</evidence>